<dbReference type="EMBL" id="JAJGCB010000016">
    <property type="protein sequence ID" value="KAJ8988871.1"/>
    <property type="molecule type" value="Genomic_DNA"/>
</dbReference>
<proteinExistence type="predicted"/>
<sequence length="174" mass="19790">MKMPKKKKAKTNWDRRLRQAHSDRHTLTNYSYTACEAISPSWYQKLDDNNLYATISQGPHPVHHHHQQNSVSYTSMAFQCQKMVLHALKALHLPSNAGNAEAKKEPPKKIDWTGPEQLRLGQYYSNTSHIRDTAQPIEGKFGHCSLYTTIFPESPQCTTTAINKTRVCAAEALQ</sequence>
<gene>
    <name evidence="1" type="ORF">HRR80_007076</name>
</gene>
<organism evidence="1 2">
    <name type="scientific">Exophiala dermatitidis</name>
    <name type="common">Black yeast-like fungus</name>
    <name type="synonym">Wangiella dermatitidis</name>
    <dbReference type="NCBI Taxonomy" id="5970"/>
    <lineage>
        <taxon>Eukaryota</taxon>
        <taxon>Fungi</taxon>
        <taxon>Dikarya</taxon>
        <taxon>Ascomycota</taxon>
        <taxon>Pezizomycotina</taxon>
        <taxon>Eurotiomycetes</taxon>
        <taxon>Chaetothyriomycetidae</taxon>
        <taxon>Chaetothyriales</taxon>
        <taxon>Herpotrichiellaceae</taxon>
        <taxon>Exophiala</taxon>
    </lineage>
</organism>
<evidence type="ECO:0000313" key="2">
    <source>
        <dbReference type="Proteomes" id="UP001161757"/>
    </source>
</evidence>
<accession>A0AAN6ERA2</accession>
<dbReference type="Proteomes" id="UP001161757">
    <property type="component" value="Unassembled WGS sequence"/>
</dbReference>
<name>A0AAN6ERA2_EXODE</name>
<protein>
    <submittedName>
        <fullName evidence="1">Uncharacterized protein</fullName>
    </submittedName>
</protein>
<reference evidence="1" key="1">
    <citation type="submission" date="2023-01" db="EMBL/GenBank/DDBJ databases">
        <title>Exophiala dermititidis isolated from Cystic Fibrosis Patient.</title>
        <authorList>
            <person name="Kurbessoian T."/>
            <person name="Crocker A."/>
            <person name="Murante D."/>
            <person name="Hogan D.A."/>
            <person name="Stajich J.E."/>
        </authorList>
    </citation>
    <scope>NUCLEOTIDE SEQUENCE</scope>
    <source>
        <strain evidence="1">Ex8</strain>
    </source>
</reference>
<evidence type="ECO:0000313" key="1">
    <source>
        <dbReference type="EMBL" id="KAJ8988871.1"/>
    </source>
</evidence>
<dbReference type="AlphaFoldDB" id="A0AAN6ERA2"/>
<comment type="caution">
    <text evidence="1">The sequence shown here is derived from an EMBL/GenBank/DDBJ whole genome shotgun (WGS) entry which is preliminary data.</text>
</comment>